<feature type="region of interest" description="Disordered" evidence="1">
    <location>
        <begin position="51"/>
        <end position="96"/>
    </location>
</feature>
<keyword evidence="2" id="KW-0472">Membrane</keyword>
<sequence length="447" mass="47657">MARSTDSTHSTAGGGRCRRCRLTSVLSCALAATTAAILMAAARVAMDRPVHGGAHDERTSGHHVDATRRQQASPAASDGDGDGDRRHVSRQREAVSTTAVAGLVGGRTRAEWLAPVLAAAEALGAIDVVAVASHSRQVSPSVRKALRRGEELRVHESAAKMISAEKQANLRLVIVSLRGKHNVGVLREILGTSYEGVVLMETELAISPQERVRLLESVRASKIDVGVEDAWAFQPLELLKQKMVASGKLVGRVTRVANEGRALCLHGSAMSRAYIGSPVDVSAIEHVKVREPSAGIKKHRRARSTDGVQIDVLHPKGGARTVRVDGTQGSLSGNCLLPPLGASGDGSGQAILGNLLTYKSKVQGRASNRPSPIQLTVHLSPGPGDVPRRIVTEEVRGTRYEWTNEFGDVTNALDQKQYGALKHVVRAASGRVLYSLAQHMLDMSFCD</sequence>
<keyword evidence="2" id="KW-1133">Transmembrane helix</keyword>
<evidence type="ECO:0000256" key="1">
    <source>
        <dbReference type="SAM" id="MobiDB-lite"/>
    </source>
</evidence>
<feature type="compositionally biased region" description="Basic and acidic residues" evidence="1">
    <location>
        <begin position="51"/>
        <end position="68"/>
    </location>
</feature>
<organism evidence="3 4">
    <name type="scientific">Pycnococcus provasolii</name>
    <dbReference type="NCBI Taxonomy" id="41880"/>
    <lineage>
        <taxon>Eukaryota</taxon>
        <taxon>Viridiplantae</taxon>
        <taxon>Chlorophyta</taxon>
        <taxon>Pseudoscourfieldiophyceae</taxon>
        <taxon>Pseudoscourfieldiales</taxon>
        <taxon>Pycnococcaceae</taxon>
        <taxon>Pycnococcus</taxon>
    </lineage>
</organism>
<name>A0A830HDK9_9CHLO</name>
<dbReference type="AlphaFoldDB" id="A0A830HDK9"/>
<evidence type="ECO:0000256" key="2">
    <source>
        <dbReference type="SAM" id="Phobius"/>
    </source>
</evidence>
<keyword evidence="2" id="KW-0812">Transmembrane</keyword>
<proteinExistence type="predicted"/>
<evidence type="ECO:0000313" key="3">
    <source>
        <dbReference type="EMBL" id="GHP05476.1"/>
    </source>
</evidence>
<comment type="caution">
    <text evidence="3">The sequence shown here is derived from an EMBL/GenBank/DDBJ whole genome shotgun (WGS) entry which is preliminary data.</text>
</comment>
<reference evidence="3" key="1">
    <citation type="submission" date="2020-10" db="EMBL/GenBank/DDBJ databases">
        <title>Unveiling of a novel bifunctional photoreceptor, Dualchrome1, isolated from a cosmopolitan green alga.</title>
        <authorList>
            <person name="Suzuki S."/>
            <person name="Kawachi M."/>
        </authorList>
    </citation>
    <scope>NUCLEOTIDE SEQUENCE</scope>
    <source>
        <strain evidence="3">NIES 2893</strain>
    </source>
</reference>
<dbReference type="Gene3D" id="3.40.50.720">
    <property type="entry name" value="NAD(P)-binding Rossmann-like Domain"/>
    <property type="match status" value="1"/>
</dbReference>
<protein>
    <submittedName>
        <fullName evidence="3">Uncharacterized protein</fullName>
    </submittedName>
</protein>
<feature type="compositionally biased region" description="Basic and acidic residues" evidence="1">
    <location>
        <begin position="82"/>
        <end position="93"/>
    </location>
</feature>
<feature type="transmembrane region" description="Helical" evidence="2">
    <location>
        <begin position="21"/>
        <end position="42"/>
    </location>
</feature>
<gene>
    <name evidence="3" type="ORF">PPROV_000422600</name>
</gene>
<dbReference type="EMBL" id="BNJQ01000010">
    <property type="protein sequence ID" value="GHP05476.1"/>
    <property type="molecule type" value="Genomic_DNA"/>
</dbReference>
<keyword evidence="4" id="KW-1185">Reference proteome</keyword>
<accession>A0A830HDK9</accession>
<dbReference type="Proteomes" id="UP000660262">
    <property type="component" value="Unassembled WGS sequence"/>
</dbReference>
<evidence type="ECO:0000313" key="4">
    <source>
        <dbReference type="Proteomes" id="UP000660262"/>
    </source>
</evidence>